<accession>A0A3E3K5Q2</accession>
<evidence type="ECO:0000313" key="7">
    <source>
        <dbReference type="Proteomes" id="UP000261080"/>
    </source>
</evidence>
<evidence type="ECO:0000256" key="2">
    <source>
        <dbReference type="ARBA" id="ARBA00022723"/>
    </source>
</evidence>
<dbReference type="Proteomes" id="UP000261080">
    <property type="component" value="Unassembled WGS sequence"/>
</dbReference>
<dbReference type="InterPro" id="IPR029052">
    <property type="entry name" value="Metallo-depent_PP-like"/>
</dbReference>
<keyword evidence="7" id="KW-1185">Reference proteome</keyword>
<dbReference type="RefSeq" id="WP_024732593.1">
    <property type="nucleotide sequence ID" value="NZ_BAABYU010000001.1"/>
</dbReference>
<organism evidence="6 7">
    <name type="scientific">Sellimonas intestinalis</name>
    <dbReference type="NCBI Taxonomy" id="1653434"/>
    <lineage>
        <taxon>Bacteria</taxon>
        <taxon>Bacillati</taxon>
        <taxon>Bacillota</taxon>
        <taxon>Clostridia</taxon>
        <taxon>Lachnospirales</taxon>
        <taxon>Lachnospiraceae</taxon>
        <taxon>Sellimonas</taxon>
    </lineage>
</organism>
<evidence type="ECO:0000259" key="5">
    <source>
        <dbReference type="Pfam" id="PF12850"/>
    </source>
</evidence>
<proteinExistence type="inferred from homology"/>
<dbReference type="EC" id="3.1.4.-" evidence="4"/>
<dbReference type="OrthoDB" id="9800565at2"/>
<name>A0A3E3K5Q2_9FIRM</name>
<feature type="domain" description="Calcineurin-like phosphoesterase" evidence="5">
    <location>
        <begin position="1"/>
        <end position="161"/>
    </location>
</feature>
<gene>
    <name evidence="6" type="ORF">DW016_01635</name>
</gene>
<dbReference type="PROSITE" id="PS01269">
    <property type="entry name" value="UPF0025"/>
    <property type="match status" value="1"/>
</dbReference>
<evidence type="ECO:0000313" key="6">
    <source>
        <dbReference type="EMBL" id="RGE89989.1"/>
    </source>
</evidence>
<evidence type="ECO:0000256" key="1">
    <source>
        <dbReference type="ARBA" id="ARBA00008950"/>
    </source>
</evidence>
<evidence type="ECO:0000256" key="4">
    <source>
        <dbReference type="RuleBase" id="RU362039"/>
    </source>
</evidence>
<dbReference type="Gene3D" id="3.60.21.10">
    <property type="match status" value="1"/>
</dbReference>
<comment type="cofactor">
    <cofactor evidence="4">
        <name>a divalent metal cation</name>
        <dbReference type="ChEBI" id="CHEBI:60240"/>
    </cofactor>
</comment>
<dbReference type="AlphaFoldDB" id="A0A3E3K5Q2"/>
<sequence length="185" mass="21147">MKYFIASDIHGSAYYCKKMLEAWEKEEADRIVFLGDILYHGPRNPLPEAYNPKEVAAMLNPLADRIFCVRGNCDSEVDQMVLDFPILAEYCLIAENGHTVFITHGHHYNLDSQPLLQKGDVLLHGHTHVPACTSTETFIYLNPGSVSLPKEDSHHSYMILENGMFQWKTLNGEVYNTYTIEKRIL</sequence>
<dbReference type="Pfam" id="PF12850">
    <property type="entry name" value="Metallophos_2"/>
    <property type="match status" value="1"/>
</dbReference>
<comment type="similarity">
    <text evidence="1 4">Belongs to the metallophosphoesterase superfamily. YfcE family.</text>
</comment>
<keyword evidence="3" id="KW-0378">Hydrolase</keyword>
<dbReference type="InterPro" id="IPR000979">
    <property type="entry name" value="Phosphodiesterase_MJ0936/Vps29"/>
</dbReference>
<dbReference type="NCBIfam" id="TIGR00040">
    <property type="entry name" value="yfcE"/>
    <property type="match status" value="1"/>
</dbReference>
<reference evidence="6 7" key="1">
    <citation type="submission" date="2018-08" db="EMBL/GenBank/DDBJ databases">
        <title>A genome reference for cultivated species of the human gut microbiota.</title>
        <authorList>
            <person name="Zou Y."/>
            <person name="Xue W."/>
            <person name="Luo G."/>
        </authorList>
    </citation>
    <scope>NUCLEOTIDE SEQUENCE [LARGE SCALE GENOMIC DNA]</scope>
    <source>
        <strain evidence="6 7">AF37-2AT</strain>
    </source>
</reference>
<comment type="caution">
    <text evidence="6">The sequence shown here is derived from an EMBL/GenBank/DDBJ whole genome shotgun (WGS) entry which is preliminary data.</text>
</comment>
<evidence type="ECO:0000256" key="3">
    <source>
        <dbReference type="ARBA" id="ARBA00022801"/>
    </source>
</evidence>
<dbReference type="GO" id="GO:0016787">
    <property type="term" value="F:hydrolase activity"/>
    <property type="evidence" value="ECO:0007669"/>
    <property type="project" value="UniProtKB-UniRule"/>
</dbReference>
<keyword evidence="2 4" id="KW-0479">Metal-binding</keyword>
<dbReference type="InterPro" id="IPR024654">
    <property type="entry name" value="Calcineurin-like_PHP_lpxH"/>
</dbReference>
<dbReference type="PANTHER" id="PTHR11124">
    <property type="entry name" value="VACUOLAR SORTING PROTEIN VPS29"/>
    <property type="match status" value="1"/>
</dbReference>
<dbReference type="InterPro" id="IPR041802">
    <property type="entry name" value="MPP_YfcE"/>
</dbReference>
<dbReference type="EMBL" id="QVLX01000001">
    <property type="protein sequence ID" value="RGE89989.1"/>
    <property type="molecule type" value="Genomic_DNA"/>
</dbReference>
<dbReference type="SUPFAM" id="SSF56300">
    <property type="entry name" value="Metallo-dependent phosphatases"/>
    <property type="match status" value="1"/>
</dbReference>
<protein>
    <recommendedName>
        <fullName evidence="4">Phosphoesterase</fullName>
        <ecNumber evidence="4">3.1.4.-</ecNumber>
    </recommendedName>
</protein>
<dbReference type="CDD" id="cd00841">
    <property type="entry name" value="MPP_YfcE"/>
    <property type="match status" value="1"/>
</dbReference>
<dbReference type="GO" id="GO:0046872">
    <property type="term" value="F:metal ion binding"/>
    <property type="evidence" value="ECO:0007669"/>
    <property type="project" value="UniProtKB-KW"/>
</dbReference>
<dbReference type="InterPro" id="IPR020935">
    <property type="entry name" value="PdiEstase_YfcE_CS"/>
</dbReference>
<dbReference type="NCBIfam" id="NF006988">
    <property type="entry name" value="PRK09453.1"/>
    <property type="match status" value="1"/>
</dbReference>